<evidence type="ECO:0000313" key="8">
    <source>
        <dbReference type="Proteomes" id="UP000267821"/>
    </source>
</evidence>
<dbReference type="GO" id="GO:0000145">
    <property type="term" value="C:exocyst"/>
    <property type="evidence" value="ECO:0007669"/>
    <property type="project" value="UniProtKB-UniRule"/>
</dbReference>
<dbReference type="PANTHER" id="PTHR14146">
    <property type="entry name" value="EXOCYST COMPLEX COMPONENT 4"/>
    <property type="match status" value="1"/>
</dbReference>
<keyword evidence="2 4" id="KW-0268">Exocytosis</keyword>
<dbReference type="InterPro" id="IPR048630">
    <property type="entry name" value="Sec8_M"/>
</dbReference>
<accession>A0A3N4LSP7</accession>
<feature type="domain" description="Exocyst complex component Sec8 middle helical bundle" evidence="6">
    <location>
        <begin position="237"/>
        <end position="492"/>
    </location>
</feature>
<keyword evidence="8" id="KW-1185">Reference proteome</keyword>
<evidence type="ECO:0000256" key="4">
    <source>
        <dbReference type="RuleBase" id="RU367079"/>
    </source>
</evidence>
<dbReference type="Pfam" id="PF20652">
    <property type="entry name" value="Sec8_C"/>
    <property type="match status" value="1"/>
</dbReference>
<evidence type="ECO:0000259" key="5">
    <source>
        <dbReference type="Pfam" id="PF04048"/>
    </source>
</evidence>
<dbReference type="AlphaFoldDB" id="A0A3N4LSP7"/>
<organism evidence="7 8">
    <name type="scientific">Terfezia boudieri ATCC MYA-4762</name>
    <dbReference type="NCBI Taxonomy" id="1051890"/>
    <lineage>
        <taxon>Eukaryota</taxon>
        <taxon>Fungi</taxon>
        <taxon>Dikarya</taxon>
        <taxon>Ascomycota</taxon>
        <taxon>Pezizomycotina</taxon>
        <taxon>Pezizomycetes</taxon>
        <taxon>Pezizales</taxon>
        <taxon>Pezizaceae</taxon>
        <taxon>Terfezia</taxon>
    </lineage>
</organism>
<evidence type="ECO:0000256" key="2">
    <source>
        <dbReference type="ARBA" id="ARBA00022483"/>
    </source>
</evidence>
<feature type="domain" description="Exocyst complex component Sec8 N-terminal" evidence="5">
    <location>
        <begin position="2"/>
        <end position="126"/>
    </location>
</feature>
<dbReference type="InParanoid" id="A0A3N4LSP7"/>
<comment type="similarity">
    <text evidence="4">Belongs to the SEC8 family.</text>
</comment>
<dbReference type="STRING" id="1051890.A0A3N4LSP7"/>
<dbReference type="OrthoDB" id="272977at2759"/>
<dbReference type="GO" id="GO:0006612">
    <property type="term" value="P:protein targeting to membrane"/>
    <property type="evidence" value="ECO:0007669"/>
    <property type="project" value="UniProtKB-UniRule"/>
</dbReference>
<keyword evidence="1 4" id="KW-0813">Transport</keyword>
<evidence type="ECO:0000259" key="6">
    <source>
        <dbReference type="Pfam" id="PF20652"/>
    </source>
</evidence>
<keyword evidence="3 4" id="KW-0653">Protein transport</keyword>
<sequence length="1003" mass="111557">MMGDDCTPVRVALELMDPSSLGRAHMYDSFRCTHKELQQALQSIVNDHHQGFNSSIGTYHSIMRSITASQEKVRGLREQLVQAKSDLSANKPEVKNLVVASQRYDEMLRALTAMEQLQLVPEKLEARISEKRFLRAVQLLSDSLKTIRQPEMMEIAALGDLRSYLSNQEVSLSDILIEELHNHLYLKSLYCVDRWKPYNPNDNAVYLVAIPQQRPLHKFLASLDTLRPMVEDGGNKNPEADSLSYIRLLLESLNNLGYLSNAISTINQRLPVELFKLVDKTNQEVDQRHPSSLLGITRARKRGGKSLDLGLGENDVRVTVLYDLLWTLYSKFEAVMEGHRVVYDVVKGISKREGWTDLTLANGFVEVWQLIQSEMRSLLHDYLTANENGGTHHAPKGTQNLNNIAAGKAGRDKNKALFKLNNADYTSPQMKADQDDLEAILKASVPGLVSESLRPAQSSSEAQSSSDGAATGHKLLIEPSVFNMGLLLPPSLAFLQRVKEIVPAGSGIALSTLTSFLDDFLVNVFHPSLDDTMHELFSQVTGDMDAFTQDPQWMNIANKPVMKGTARLFDLIIAFCKMLETIPPDQAFGELIIDLLTSYYGKCCDWYKDLATGNRSADDPTSPLSGDFKGSAKWAQNKETKEVMKLIWQADTRDCTSLIQKENTLELQMQGDQPISSSGLIRDRKVISALCLLYTSMKWLASKITQLRQVEDDDAFTQADVGRMKEGKEGIGGVARRRRRWTLGRQQKAPVAEEQQPVLPMGKETVVLFDSVVNSFQELAGTVLFTLRAEMRCHVLYHLNLCMSGSSFNIPITSTTTNTTSGGGQAPPQMDPDINLLNLNTDLVAFDEDVSVLLRAREKTYLTKGLGSFMTDILVKQARKIKVMNRGGVEKMLLNILVLQQNLKNVEGKGVSLERARRYYSLWAGTGPGVKELLSQASQGPLGFDFDELKVLIGLCYSESLMANTGRKESVAQAKKAMVEGMKELSETMWQGEEGEDGIGGGS</sequence>
<gene>
    <name evidence="7" type="ORF">L211DRAFT_856536</name>
</gene>
<comment type="function">
    <text evidence="4">Component of the exocyst complex involved in the docking of exocytic vesicles with fusion sites on the plasma membrane.</text>
</comment>
<name>A0A3N4LSP7_9PEZI</name>
<dbReference type="EMBL" id="ML121536">
    <property type="protein sequence ID" value="RPB25906.1"/>
    <property type="molecule type" value="Genomic_DNA"/>
</dbReference>
<dbReference type="PANTHER" id="PTHR14146:SF0">
    <property type="entry name" value="EXOCYST COMPLEX COMPONENT 4"/>
    <property type="match status" value="1"/>
</dbReference>
<dbReference type="GO" id="GO:0006893">
    <property type="term" value="P:Golgi to plasma membrane transport"/>
    <property type="evidence" value="ECO:0007669"/>
    <property type="project" value="TreeGrafter"/>
</dbReference>
<evidence type="ECO:0000313" key="7">
    <source>
        <dbReference type="EMBL" id="RPB25906.1"/>
    </source>
</evidence>
<dbReference type="InterPro" id="IPR007191">
    <property type="entry name" value="Sec8_exocyst_N"/>
</dbReference>
<reference evidence="7 8" key="1">
    <citation type="journal article" date="2018" name="Nat. Ecol. Evol.">
        <title>Pezizomycetes genomes reveal the molecular basis of ectomycorrhizal truffle lifestyle.</title>
        <authorList>
            <person name="Murat C."/>
            <person name="Payen T."/>
            <person name="Noel B."/>
            <person name="Kuo A."/>
            <person name="Morin E."/>
            <person name="Chen J."/>
            <person name="Kohler A."/>
            <person name="Krizsan K."/>
            <person name="Balestrini R."/>
            <person name="Da Silva C."/>
            <person name="Montanini B."/>
            <person name="Hainaut M."/>
            <person name="Levati E."/>
            <person name="Barry K.W."/>
            <person name="Belfiori B."/>
            <person name="Cichocki N."/>
            <person name="Clum A."/>
            <person name="Dockter R.B."/>
            <person name="Fauchery L."/>
            <person name="Guy J."/>
            <person name="Iotti M."/>
            <person name="Le Tacon F."/>
            <person name="Lindquist E.A."/>
            <person name="Lipzen A."/>
            <person name="Malagnac F."/>
            <person name="Mello A."/>
            <person name="Molinier V."/>
            <person name="Miyauchi S."/>
            <person name="Poulain J."/>
            <person name="Riccioni C."/>
            <person name="Rubini A."/>
            <person name="Sitrit Y."/>
            <person name="Splivallo R."/>
            <person name="Traeger S."/>
            <person name="Wang M."/>
            <person name="Zifcakova L."/>
            <person name="Wipf D."/>
            <person name="Zambonelli A."/>
            <person name="Paolocci F."/>
            <person name="Nowrousian M."/>
            <person name="Ottonello S."/>
            <person name="Baldrian P."/>
            <person name="Spatafora J.W."/>
            <person name="Henrissat B."/>
            <person name="Nagy L.G."/>
            <person name="Aury J.M."/>
            <person name="Wincker P."/>
            <person name="Grigoriev I.V."/>
            <person name="Bonfante P."/>
            <person name="Martin F.M."/>
        </authorList>
    </citation>
    <scope>NUCLEOTIDE SEQUENCE [LARGE SCALE GENOMIC DNA]</scope>
    <source>
        <strain evidence="7 8">ATCC MYA-4762</strain>
    </source>
</reference>
<evidence type="ECO:0000256" key="1">
    <source>
        <dbReference type="ARBA" id="ARBA00022448"/>
    </source>
</evidence>
<protein>
    <recommendedName>
        <fullName evidence="4">Exocyst complex component Sec8</fullName>
    </recommendedName>
</protein>
<dbReference type="InterPro" id="IPR039682">
    <property type="entry name" value="Sec8/EXOC4"/>
</dbReference>
<dbReference type="GO" id="GO:0006904">
    <property type="term" value="P:vesicle docking involved in exocytosis"/>
    <property type="evidence" value="ECO:0007669"/>
    <property type="project" value="InterPro"/>
</dbReference>
<dbReference type="GO" id="GO:0015031">
    <property type="term" value="P:protein transport"/>
    <property type="evidence" value="ECO:0007669"/>
    <property type="project" value="UniProtKB-KW"/>
</dbReference>
<dbReference type="Proteomes" id="UP000267821">
    <property type="component" value="Unassembled WGS sequence"/>
</dbReference>
<dbReference type="FunCoup" id="A0A3N4LSP7">
    <property type="interactions" value="286"/>
</dbReference>
<proteinExistence type="inferred from homology"/>
<dbReference type="GO" id="GO:0090522">
    <property type="term" value="P:vesicle tethering involved in exocytosis"/>
    <property type="evidence" value="ECO:0007669"/>
    <property type="project" value="UniProtKB-UniRule"/>
</dbReference>
<evidence type="ECO:0000256" key="3">
    <source>
        <dbReference type="ARBA" id="ARBA00022927"/>
    </source>
</evidence>
<dbReference type="Pfam" id="PF04048">
    <property type="entry name" value="Sec8_N"/>
    <property type="match status" value="1"/>
</dbReference>